<keyword evidence="2" id="KW-1185">Reference proteome</keyword>
<evidence type="ECO:0000313" key="1">
    <source>
        <dbReference type="EMBL" id="QNP40797.1"/>
    </source>
</evidence>
<dbReference type="RefSeq" id="WP_187712236.1">
    <property type="nucleotide sequence ID" value="NZ_CP060820.1"/>
</dbReference>
<evidence type="ECO:0000313" key="2">
    <source>
        <dbReference type="Proteomes" id="UP000516018"/>
    </source>
</evidence>
<name>A0A7H0FXN1_9GAMM</name>
<protein>
    <submittedName>
        <fullName evidence="1">Uncharacterized protein</fullName>
    </submittedName>
</protein>
<organism evidence="1 2">
    <name type="scientific">Agrilutibacter terrestris</name>
    <dbReference type="NCBI Taxonomy" id="2865112"/>
    <lineage>
        <taxon>Bacteria</taxon>
        <taxon>Pseudomonadati</taxon>
        <taxon>Pseudomonadota</taxon>
        <taxon>Gammaproteobacteria</taxon>
        <taxon>Lysobacterales</taxon>
        <taxon>Lysobacteraceae</taxon>
        <taxon>Agrilutibacter</taxon>
    </lineage>
</organism>
<dbReference type="Proteomes" id="UP000516018">
    <property type="component" value="Chromosome"/>
</dbReference>
<dbReference type="EMBL" id="CP060820">
    <property type="protein sequence ID" value="QNP40797.1"/>
    <property type="molecule type" value="Genomic_DNA"/>
</dbReference>
<proteinExistence type="predicted"/>
<dbReference type="KEGG" id="lsx:H8B22_00575"/>
<gene>
    <name evidence="1" type="ORF">H8B22_00575</name>
</gene>
<dbReference type="AlphaFoldDB" id="A0A7H0FXN1"/>
<reference evidence="1 2" key="1">
    <citation type="submission" date="2020-08" db="EMBL/GenBank/DDBJ databases">
        <title>Lysobacter sp. II4 sp. nov., isolated from soil.</title>
        <authorList>
            <person name="Woo C.Y."/>
            <person name="Kim J."/>
        </authorList>
    </citation>
    <scope>NUCLEOTIDE SEQUENCE [LARGE SCALE GENOMIC DNA]</scope>
    <source>
        <strain evidence="1 2">II4</strain>
    </source>
</reference>
<sequence length="217" mass="24264">MVDGAVVKRFAWIPILLTGVLFVGVLLAPPSHAHSPVTSGLIYEAYLDLPQVRKAHEVSALDDELADYILDPGTSYDEAAAVINALGRTLDNHLLLLQRLKKTDPHGYQRFRAGKGSSRVLFAVGYMWATDEYYDTRRAELLLAQAERQSPEFFVISLVHALVIAQSKEESEWCEIFRKPRDTIARYPNGLEMRRAAVQSVLDYTDTYAESCGGYAV</sequence>
<accession>A0A7H0FXN1</accession>